<reference evidence="1" key="1">
    <citation type="submission" date="2014-11" db="EMBL/GenBank/DDBJ databases">
        <authorList>
            <person name="Amaro Gonzalez C."/>
        </authorList>
    </citation>
    <scope>NUCLEOTIDE SEQUENCE</scope>
</reference>
<name>A0A0E9R2F5_ANGAN</name>
<protein>
    <submittedName>
        <fullName evidence="1">Uncharacterized protein</fullName>
    </submittedName>
</protein>
<dbReference type="EMBL" id="GBXM01085246">
    <property type="protein sequence ID" value="JAH23331.1"/>
    <property type="molecule type" value="Transcribed_RNA"/>
</dbReference>
<organism evidence="1">
    <name type="scientific">Anguilla anguilla</name>
    <name type="common">European freshwater eel</name>
    <name type="synonym">Muraena anguilla</name>
    <dbReference type="NCBI Taxonomy" id="7936"/>
    <lineage>
        <taxon>Eukaryota</taxon>
        <taxon>Metazoa</taxon>
        <taxon>Chordata</taxon>
        <taxon>Craniata</taxon>
        <taxon>Vertebrata</taxon>
        <taxon>Euteleostomi</taxon>
        <taxon>Actinopterygii</taxon>
        <taxon>Neopterygii</taxon>
        <taxon>Teleostei</taxon>
        <taxon>Anguilliformes</taxon>
        <taxon>Anguillidae</taxon>
        <taxon>Anguilla</taxon>
    </lineage>
</organism>
<reference evidence="1" key="2">
    <citation type="journal article" date="2015" name="Fish Shellfish Immunol.">
        <title>Early steps in the European eel (Anguilla anguilla)-Vibrio vulnificus interaction in the gills: Role of the RtxA13 toxin.</title>
        <authorList>
            <person name="Callol A."/>
            <person name="Pajuelo D."/>
            <person name="Ebbesson L."/>
            <person name="Teles M."/>
            <person name="MacKenzie S."/>
            <person name="Amaro C."/>
        </authorList>
    </citation>
    <scope>NUCLEOTIDE SEQUENCE</scope>
</reference>
<accession>A0A0E9R2F5</accession>
<evidence type="ECO:0000313" key="1">
    <source>
        <dbReference type="EMBL" id="JAH23331.1"/>
    </source>
</evidence>
<proteinExistence type="predicted"/>
<dbReference type="AlphaFoldDB" id="A0A0E9R2F5"/>
<sequence>MLLAPHARGNTFICVCVCVCVFVCVKSRNTVFEYSELGSYIPVRMNKAYYANL</sequence>